<dbReference type="GO" id="GO:0003677">
    <property type="term" value="F:DNA binding"/>
    <property type="evidence" value="ECO:0007669"/>
    <property type="project" value="UniProtKB-UniRule"/>
</dbReference>
<evidence type="ECO:0000256" key="6">
    <source>
        <dbReference type="HAMAP-Rule" id="MF_00203"/>
    </source>
</evidence>
<dbReference type="PANTHER" id="PTHR30562:SF1">
    <property type="entry name" value="UVRABC SYSTEM PROTEIN C"/>
    <property type="match status" value="1"/>
</dbReference>
<evidence type="ECO:0000256" key="5">
    <source>
        <dbReference type="ARBA" id="ARBA00023204"/>
    </source>
</evidence>
<keyword evidence="5 6" id="KW-0234">DNA repair</keyword>
<feature type="domain" description="UVR" evidence="7">
    <location>
        <begin position="211"/>
        <end position="246"/>
    </location>
</feature>
<evidence type="ECO:0000259" key="8">
    <source>
        <dbReference type="PROSITE" id="PS50164"/>
    </source>
</evidence>
<dbReference type="SUPFAM" id="SSF47781">
    <property type="entry name" value="RuvA domain 2-like"/>
    <property type="match status" value="1"/>
</dbReference>
<dbReference type="FunFam" id="3.40.1440.10:FF:000001">
    <property type="entry name" value="UvrABC system protein C"/>
    <property type="match status" value="1"/>
</dbReference>
<evidence type="ECO:0000259" key="9">
    <source>
        <dbReference type="PROSITE" id="PS50165"/>
    </source>
</evidence>
<comment type="subunit">
    <text evidence="6">Interacts with UvrB in an incision complex.</text>
</comment>
<reference evidence="10 11" key="1">
    <citation type="submission" date="2019-03" db="EMBL/GenBank/DDBJ databases">
        <title>Metabolic potential of uncultured bacteria and archaea associated with petroleum seepage in deep-sea sediments.</title>
        <authorList>
            <person name="Dong X."/>
            <person name="Hubert C."/>
        </authorList>
    </citation>
    <scope>NUCLEOTIDE SEQUENCE [LARGE SCALE GENOMIC DNA]</scope>
    <source>
        <strain evidence="10">E44_bin18</strain>
    </source>
</reference>
<feature type="domain" description="GIY-YIG" evidence="8">
    <location>
        <begin position="25"/>
        <end position="104"/>
    </location>
</feature>
<keyword evidence="6" id="KW-0742">SOS response</keyword>
<dbReference type="InterPro" id="IPR004791">
    <property type="entry name" value="UvrC"/>
</dbReference>
<dbReference type="NCBIfam" id="TIGR00194">
    <property type="entry name" value="uvrC"/>
    <property type="match status" value="1"/>
</dbReference>
<protein>
    <recommendedName>
        <fullName evidence="6">UvrABC system protein C</fullName>
        <shortName evidence="6">Protein UvrC</shortName>
    </recommendedName>
    <alternativeName>
        <fullName evidence="6">Excinuclease ABC subunit C</fullName>
    </alternativeName>
</protein>
<dbReference type="NCBIfam" id="NF001824">
    <property type="entry name" value="PRK00558.1-5"/>
    <property type="match status" value="1"/>
</dbReference>
<dbReference type="Gene3D" id="3.40.1440.10">
    <property type="entry name" value="GIY-YIG endonuclease"/>
    <property type="match status" value="1"/>
</dbReference>
<dbReference type="InterPro" id="IPR035901">
    <property type="entry name" value="GIY-YIG_endonuc_sf"/>
</dbReference>
<evidence type="ECO:0000256" key="4">
    <source>
        <dbReference type="ARBA" id="ARBA00022881"/>
    </source>
</evidence>
<evidence type="ECO:0000256" key="3">
    <source>
        <dbReference type="ARBA" id="ARBA00022769"/>
    </source>
</evidence>
<keyword evidence="4 6" id="KW-0267">Excision nuclease</keyword>
<dbReference type="SMART" id="SM00465">
    <property type="entry name" value="GIYc"/>
    <property type="match status" value="1"/>
</dbReference>
<dbReference type="GO" id="GO:0009432">
    <property type="term" value="P:SOS response"/>
    <property type="evidence" value="ECO:0007669"/>
    <property type="project" value="UniProtKB-UniRule"/>
</dbReference>
<organism evidence="10 11">
    <name type="scientific">candidate division TA06 bacterium</name>
    <dbReference type="NCBI Taxonomy" id="2250710"/>
    <lineage>
        <taxon>Bacteria</taxon>
        <taxon>Bacteria division TA06</taxon>
    </lineage>
</organism>
<evidence type="ECO:0000256" key="2">
    <source>
        <dbReference type="ARBA" id="ARBA00022763"/>
    </source>
</evidence>
<dbReference type="SUPFAM" id="SSF82771">
    <property type="entry name" value="GIY-YIG endonuclease"/>
    <property type="match status" value="1"/>
</dbReference>
<dbReference type="Pfam" id="PF22920">
    <property type="entry name" value="UvrC_RNaseH"/>
    <property type="match status" value="1"/>
</dbReference>
<dbReference type="Pfam" id="PF02151">
    <property type="entry name" value="UVR"/>
    <property type="match status" value="1"/>
</dbReference>
<keyword evidence="2 6" id="KW-0227">DNA damage</keyword>
<keyword evidence="1 6" id="KW-0963">Cytoplasm</keyword>
<dbReference type="GO" id="GO:0005737">
    <property type="term" value="C:cytoplasm"/>
    <property type="evidence" value="ECO:0007669"/>
    <property type="project" value="UniProtKB-SubCell"/>
</dbReference>
<proteinExistence type="inferred from homology"/>
<dbReference type="Proteomes" id="UP000315525">
    <property type="component" value="Unassembled WGS sequence"/>
</dbReference>
<keyword evidence="3 6" id="KW-0228">DNA excision</keyword>
<dbReference type="Gene3D" id="1.10.150.20">
    <property type="entry name" value="5' to 3' exonuclease, C-terminal subdomain"/>
    <property type="match status" value="1"/>
</dbReference>
<dbReference type="PANTHER" id="PTHR30562">
    <property type="entry name" value="UVRC/OXIDOREDUCTASE"/>
    <property type="match status" value="1"/>
</dbReference>
<dbReference type="GO" id="GO:0006289">
    <property type="term" value="P:nucleotide-excision repair"/>
    <property type="evidence" value="ECO:0007669"/>
    <property type="project" value="UniProtKB-UniRule"/>
</dbReference>
<dbReference type="Pfam" id="PF08459">
    <property type="entry name" value="UvrC_RNaseH_dom"/>
    <property type="match status" value="1"/>
</dbReference>
<dbReference type="GO" id="GO:0009380">
    <property type="term" value="C:excinuclease repair complex"/>
    <property type="evidence" value="ECO:0007669"/>
    <property type="project" value="InterPro"/>
</dbReference>
<evidence type="ECO:0000259" key="7">
    <source>
        <dbReference type="PROSITE" id="PS50151"/>
    </source>
</evidence>
<evidence type="ECO:0000313" key="11">
    <source>
        <dbReference type="Proteomes" id="UP000315525"/>
    </source>
</evidence>
<dbReference type="InterPro" id="IPR036876">
    <property type="entry name" value="UVR_dom_sf"/>
</dbReference>
<dbReference type="EMBL" id="SOJN01000010">
    <property type="protein sequence ID" value="TET47710.1"/>
    <property type="molecule type" value="Genomic_DNA"/>
</dbReference>
<feature type="domain" description="UvrC family homology region profile" evidence="9">
    <location>
        <begin position="262"/>
        <end position="488"/>
    </location>
</feature>
<comment type="similarity">
    <text evidence="6">Belongs to the UvrC family.</text>
</comment>
<comment type="caution">
    <text evidence="10">The sequence shown here is derived from an EMBL/GenBank/DDBJ whole genome shotgun (WGS) entry which is preliminary data.</text>
</comment>
<dbReference type="InterPro" id="IPR010994">
    <property type="entry name" value="RuvA_2-like"/>
</dbReference>
<dbReference type="InterPro" id="IPR050066">
    <property type="entry name" value="UvrABC_protein_C"/>
</dbReference>
<dbReference type="InterPro" id="IPR001162">
    <property type="entry name" value="UvrC_RNase_H_dom"/>
</dbReference>
<sequence length="606" mass="69081">MVCTVMDDMTPAQDPLKKKLAQVPQKPGAYLLKDETGKVLYVGKASKLKNRLTSHIARAPAEHPRLAVLYSKLSDFEYIVTESDIEALILEANLIKLHLPRYNVRLKDDKKYPYIKITINEEYPRVFPTRDLRRDGSILFGPYTNAKKMRKALRAVTRIFPLRTCKGKLPKILCLDYQIKRCYGPCAGKIGKVDYRHMVDQMVNFLAGKDALVEAELERKMQKASDKMDFETAGRLRDQLLAVRETIRKQRVVFQDTTDRDVIGLARQRATSCIVLLQIRDGKLISRENYLLDSSAKTEDAELIRAFLGQYYKNAFFIPKEIVVPAKFDDSGLFESWMSQKKESKVKMVVPRRGEKVRVLELAKVNATYLLAKEISERGEKPIPASLSGLVKALRLKSSPRRIEAYDISNIGGEASVGSLVVFENGRARKDAYRRFKIKTVRGQDDFAMMSEIVGRRFKKLKAEGKGPPDLVLIDGGVGQLNSARKTIRQYFRGVPVFGLAKRMDELHLPRGGTLMLPRGSSALHLLQRVRDEAHRFAITYHRKLRGKKISESLLDDIRGLGQKRKRELLRYFGSVDRIRSATIEEISRVRLVGPELASRIHEELH</sequence>
<comment type="subcellular location">
    <subcellularLocation>
        <location evidence="6">Cytoplasm</location>
    </subcellularLocation>
</comment>
<dbReference type="PROSITE" id="PS50164">
    <property type="entry name" value="GIY_YIG"/>
    <property type="match status" value="1"/>
</dbReference>
<dbReference type="Pfam" id="PF01541">
    <property type="entry name" value="GIY-YIG"/>
    <property type="match status" value="1"/>
</dbReference>
<dbReference type="Gene3D" id="4.10.860.10">
    <property type="entry name" value="UVR domain"/>
    <property type="match status" value="1"/>
</dbReference>
<gene>
    <name evidence="6 10" type="primary">uvrC</name>
    <name evidence="10" type="ORF">E3J62_00490</name>
</gene>
<dbReference type="InterPro" id="IPR047296">
    <property type="entry name" value="GIY-YIG_UvrC_Cho"/>
</dbReference>
<dbReference type="SUPFAM" id="SSF46600">
    <property type="entry name" value="C-terminal UvrC-binding domain of UvrB"/>
    <property type="match status" value="1"/>
</dbReference>
<evidence type="ECO:0000256" key="1">
    <source>
        <dbReference type="ARBA" id="ARBA00022490"/>
    </source>
</evidence>
<dbReference type="InterPro" id="IPR000305">
    <property type="entry name" value="GIY-YIG_endonuc"/>
</dbReference>
<dbReference type="PROSITE" id="PS50165">
    <property type="entry name" value="UVRC"/>
    <property type="match status" value="1"/>
</dbReference>
<dbReference type="AlphaFoldDB" id="A0A523UYZ5"/>
<accession>A0A523UYZ5</accession>
<name>A0A523UYZ5_UNCT6</name>
<dbReference type="InterPro" id="IPR001943">
    <property type="entry name" value="UVR_dom"/>
</dbReference>
<dbReference type="PROSITE" id="PS50151">
    <property type="entry name" value="UVR"/>
    <property type="match status" value="1"/>
</dbReference>
<comment type="function">
    <text evidence="6">The UvrABC repair system catalyzes the recognition and processing of DNA lesions. UvrC both incises the 5' and 3' sides of the lesion. The N-terminal half is responsible for the 3' incision and the C-terminal half is responsible for the 5' incision.</text>
</comment>
<dbReference type="CDD" id="cd10434">
    <property type="entry name" value="GIY-YIG_UvrC_Cho"/>
    <property type="match status" value="1"/>
</dbReference>
<dbReference type="Gene3D" id="3.30.420.340">
    <property type="entry name" value="UvrC, RNAse H endonuclease domain"/>
    <property type="match status" value="1"/>
</dbReference>
<evidence type="ECO:0000313" key="10">
    <source>
        <dbReference type="EMBL" id="TET47710.1"/>
    </source>
</evidence>
<dbReference type="GO" id="GO:0009381">
    <property type="term" value="F:excinuclease ABC activity"/>
    <property type="evidence" value="ECO:0007669"/>
    <property type="project" value="UniProtKB-UniRule"/>
</dbReference>
<dbReference type="InterPro" id="IPR038476">
    <property type="entry name" value="UvrC_RNase_H_dom_sf"/>
</dbReference>
<dbReference type="Pfam" id="PF14520">
    <property type="entry name" value="HHH_5"/>
    <property type="match status" value="1"/>
</dbReference>
<dbReference type="HAMAP" id="MF_00203">
    <property type="entry name" value="UvrC"/>
    <property type="match status" value="1"/>
</dbReference>